<reference evidence="2 4" key="2">
    <citation type="submission" date="2018-10" db="EMBL/GenBank/DDBJ databases">
        <title>Genomic Encyclopedia of Archaeal and Bacterial Type Strains, Phase II (KMG-II): from individual species to whole genera.</title>
        <authorList>
            <person name="Goeker M."/>
        </authorList>
    </citation>
    <scope>NUCLEOTIDE SEQUENCE [LARGE SCALE GENOMIC DNA]</scope>
    <source>
        <strain evidence="2 4">DSM 21886</strain>
    </source>
</reference>
<evidence type="ECO:0000313" key="4">
    <source>
        <dbReference type="Proteomes" id="UP000275027"/>
    </source>
</evidence>
<reference evidence="1 3" key="1">
    <citation type="submission" date="2017-12" db="EMBL/GenBank/DDBJ databases">
        <title>Genomic Encyclopedia of Type Strains, Phase III (KMG-III): the genomes of soil and plant-associated and newly described type strains.</title>
        <authorList>
            <person name="Whitman W."/>
        </authorList>
    </citation>
    <scope>NUCLEOTIDE SEQUENCE [LARGE SCALE GENOMIC DNA]</scope>
    <source>
        <strain evidence="1 3">IP-10</strain>
    </source>
</reference>
<dbReference type="Proteomes" id="UP000233767">
    <property type="component" value="Unassembled WGS sequence"/>
</dbReference>
<dbReference type="Gene3D" id="3.40.30.10">
    <property type="entry name" value="Glutaredoxin"/>
    <property type="match status" value="1"/>
</dbReference>
<dbReference type="InterPro" id="IPR010634">
    <property type="entry name" value="DUF1223"/>
</dbReference>
<name>A0A497UDL0_9FLAO</name>
<dbReference type="EMBL" id="RCCB01000012">
    <property type="protein sequence ID" value="RLJ24664.1"/>
    <property type="molecule type" value="Genomic_DNA"/>
</dbReference>
<sequence>MNKNILITVATTLALLFFVDCFMFPQIKFPDKTKFKNKNEGFAVVELFTSEGCSSCPPADELLANIQNETKGKNVYVLAFHVDYWNRLGWKDRFSKEEFTDRQRQYQKWLGLNVMYTPQFVINGTSEFAGDSKLTLYKQVSKALNNIAESNLHLDAKTTGNSLKVHYKTDRISENSSLFLAIVTKKASTKVERGENTGVLLNHVQIVSSSYTFTLKGKEDVVEILKPSSVNSKDYELIGFVQNNETGAIISATRINL</sequence>
<evidence type="ECO:0000313" key="2">
    <source>
        <dbReference type="EMBL" id="RLJ24664.1"/>
    </source>
</evidence>
<dbReference type="Proteomes" id="UP000275027">
    <property type="component" value="Unassembled WGS sequence"/>
</dbReference>
<dbReference type="PANTHER" id="PTHR36057:SF1">
    <property type="entry name" value="LIPOPROTEIN LIPID ATTACHMENT SITE-LIKE PROTEIN, PUTATIVE (DUF1223)-RELATED"/>
    <property type="match status" value="1"/>
</dbReference>
<evidence type="ECO:0000313" key="3">
    <source>
        <dbReference type="Proteomes" id="UP000233767"/>
    </source>
</evidence>
<dbReference type="InterPro" id="IPR036249">
    <property type="entry name" value="Thioredoxin-like_sf"/>
</dbReference>
<dbReference type="AlphaFoldDB" id="A0A497UDL0"/>
<dbReference type="RefSeq" id="WP_101471964.1">
    <property type="nucleotide sequence ID" value="NZ_PJND01000007.1"/>
</dbReference>
<gene>
    <name evidence="1" type="ORF">B0G92_1984</name>
    <name evidence="2" type="ORF">CLV50_2555</name>
</gene>
<dbReference type="PANTHER" id="PTHR36057">
    <property type="match status" value="1"/>
</dbReference>
<accession>A0A497UDL0</accession>
<comment type="caution">
    <text evidence="2">The sequence shown here is derived from an EMBL/GenBank/DDBJ whole genome shotgun (WGS) entry which is preliminary data.</text>
</comment>
<proteinExistence type="predicted"/>
<organism evidence="2 4">
    <name type="scientific">Flavobacterium lindanitolerans</name>
    <dbReference type="NCBI Taxonomy" id="428988"/>
    <lineage>
        <taxon>Bacteria</taxon>
        <taxon>Pseudomonadati</taxon>
        <taxon>Bacteroidota</taxon>
        <taxon>Flavobacteriia</taxon>
        <taxon>Flavobacteriales</taxon>
        <taxon>Flavobacteriaceae</taxon>
        <taxon>Flavobacterium</taxon>
    </lineage>
</organism>
<keyword evidence="3" id="KW-1185">Reference proteome</keyword>
<dbReference type="Pfam" id="PF06764">
    <property type="entry name" value="DUF1223"/>
    <property type="match status" value="1"/>
</dbReference>
<dbReference type="SUPFAM" id="SSF52833">
    <property type="entry name" value="Thioredoxin-like"/>
    <property type="match status" value="1"/>
</dbReference>
<evidence type="ECO:0000313" key="1">
    <source>
        <dbReference type="EMBL" id="PKW30326.1"/>
    </source>
</evidence>
<dbReference type="EMBL" id="PJND01000007">
    <property type="protein sequence ID" value="PKW30326.1"/>
    <property type="molecule type" value="Genomic_DNA"/>
</dbReference>
<protein>
    <submittedName>
        <fullName evidence="2">Uncharacterized protein DUF1223</fullName>
    </submittedName>
</protein>